<dbReference type="PANTHER" id="PTHR31668">
    <property type="entry name" value="GLUCOSE TRANSPORT TRANSCRIPTION REGULATOR RGT1-RELATED-RELATED"/>
    <property type="match status" value="1"/>
</dbReference>
<evidence type="ECO:0000256" key="6">
    <source>
        <dbReference type="ARBA" id="ARBA00023163"/>
    </source>
</evidence>
<dbReference type="EMBL" id="JADGJW010000685">
    <property type="protein sequence ID" value="KAJ3213689.1"/>
    <property type="molecule type" value="Genomic_DNA"/>
</dbReference>
<evidence type="ECO:0000256" key="1">
    <source>
        <dbReference type="ARBA" id="ARBA00004123"/>
    </source>
</evidence>
<dbReference type="AlphaFoldDB" id="A0AAD5TX25"/>
<dbReference type="Proteomes" id="UP001211065">
    <property type="component" value="Unassembled WGS sequence"/>
</dbReference>
<comment type="subcellular location">
    <subcellularLocation>
        <location evidence="1">Nucleus</location>
    </subcellularLocation>
</comment>
<dbReference type="GO" id="GO:0008270">
    <property type="term" value="F:zinc ion binding"/>
    <property type="evidence" value="ECO:0007669"/>
    <property type="project" value="InterPro"/>
</dbReference>
<name>A0AAD5TX25_9FUNG</name>
<organism evidence="10 11">
    <name type="scientific">Clydaea vesicula</name>
    <dbReference type="NCBI Taxonomy" id="447962"/>
    <lineage>
        <taxon>Eukaryota</taxon>
        <taxon>Fungi</taxon>
        <taxon>Fungi incertae sedis</taxon>
        <taxon>Chytridiomycota</taxon>
        <taxon>Chytridiomycota incertae sedis</taxon>
        <taxon>Chytridiomycetes</taxon>
        <taxon>Lobulomycetales</taxon>
        <taxon>Lobulomycetaceae</taxon>
        <taxon>Clydaea</taxon>
    </lineage>
</organism>
<evidence type="ECO:0000313" key="11">
    <source>
        <dbReference type="Proteomes" id="UP001211065"/>
    </source>
</evidence>
<evidence type="ECO:0000256" key="5">
    <source>
        <dbReference type="ARBA" id="ARBA00023125"/>
    </source>
</evidence>
<keyword evidence="4" id="KW-0805">Transcription regulation</keyword>
<accession>A0AAD5TX25</accession>
<dbReference type="InterPro" id="IPR050797">
    <property type="entry name" value="Carb_Metab_Trans_Reg"/>
</dbReference>
<dbReference type="PROSITE" id="PS00463">
    <property type="entry name" value="ZN2_CY6_FUNGAL_1"/>
    <property type="match status" value="2"/>
</dbReference>
<feature type="compositionally biased region" description="Low complexity" evidence="8">
    <location>
        <begin position="142"/>
        <end position="153"/>
    </location>
</feature>
<evidence type="ECO:0000313" key="10">
    <source>
        <dbReference type="EMBL" id="KAJ3213689.1"/>
    </source>
</evidence>
<keyword evidence="6" id="KW-0804">Transcription</keyword>
<dbReference type="SMART" id="SM00066">
    <property type="entry name" value="GAL4"/>
    <property type="match status" value="2"/>
</dbReference>
<evidence type="ECO:0000256" key="3">
    <source>
        <dbReference type="ARBA" id="ARBA00022833"/>
    </source>
</evidence>
<keyword evidence="11" id="KW-1185">Reference proteome</keyword>
<evidence type="ECO:0000256" key="4">
    <source>
        <dbReference type="ARBA" id="ARBA00023015"/>
    </source>
</evidence>
<gene>
    <name evidence="10" type="ORF">HK099_007228</name>
</gene>
<feature type="domain" description="Zn(2)-C6 fungal-type" evidence="9">
    <location>
        <begin position="261"/>
        <end position="292"/>
    </location>
</feature>
<feature type="region of interest" description="Disordered" evidence="8">
    <location>
        <begin position="117"/>
        <end position="159"/>
    </location>
</feature>
<dbReference type="SUPFAM" id="SSF57701">
    <property type="entry name" value="Zn2/Cys6 DNA-binding domain"/>
    <property type="match status" value="2"/>
</dbReference>
<keyword evidence="7" id="KW-0539">Nucleus</keyword>
<keyword evidence="2" id="KW-0479">Metal-binding</keyword>
<dbReference type="PROSITE" id="PS50048">
    <property type="entry name" value="ZN2_CY6_FUNGAL_2"/>
    <property type="match status" value="2"/>
</dbReference>
<dbReference type="GO" id="GO:0000981">
    <property type="term" value="F:DNA-binding transcription factor activity, RNA polymerase II-specific"/>
    <property type="evidence" value="ECO:0007669"/>
    <property type="project" value="InterPro"/>
</dbReference>
<evidence type="ECO:0000256" key="8">
    <source>
        <dbReference type="SAM" id="MobiDB-lite"/>
    </source>
</evidence>
<feature type="domain" description="Zn(2)-C6 fungal-type" evidence="9">
    <location>
        <begin position="22"/>
        <end position="54"/>
    </location>
</feature>
<dbReference type="Gene3D" id="4.10.240.10">
    <property type="entry name" value="Zn(2)-C6 fungal-type DNA-binding domain"/>
    <property type="match status" value="2"/>
</dbReference>
<evidence type="ECO:0000256" key="2">
    <source>
        <dbReference type="ARBA" id="ARBA00022723"/>
    </source>
</evidence>
<dbReference type="Pfam" id="PF00172">
    <property type="entry name" value="Zn_clus"/>
    <property type="match status" value="2"/>
</dbReference>
<feature type="compositionally biased region" description="Polar residues" evidence="8">
    <location>
        <begin position="117"/>
        <end position="132"/>
    </location>
</feature>
<protein>
    <recommendedName>
        <fullName evidence="9">Zn(2)-C6 fungal-type domain-containing protein</fullName>
    </recommendedName>
</protein>
<dbReference type="InterPro" id="IPR036864">
    <property type="entry name" value="Zn2-C6_fun-type_DNA-bd_sf"/>
</dbReference>
<feature type="non-terminal residue" evidence="10">
    <location>
        <position position="1"/>
    </location>
</feature>
<evidence type="ECO:0000259" key="9">
    <source>
        <dbReference type="PROSITE" id="PS50048"/>
    </source>
</evidence>
<evidence type="ECO:0000256" key="7">
    <source>
        <dbReference type="ARBA" id="ARBA00023242"/>
    </source>
</evidence>
<keyword evidence="3" id="KW-0862">Zinc</keyword>
<proteinExistence type="predicted"/>
<dbReference type="InterPro" id="IPR001138">
    <property type="entry name" value="Zn2Cys6_DnaBD"/>
</dbReference>
<dbReference type="PANTHER" id="PTHR31668:SF18">
    <property type="entry name" value="MALTOSE FERMENTATION REGULATORY PROTEIN MAL13-RELATED"/>
    <property type="match status" value="1"/>
</dbReference>
<keyword evidence="5" id="KW-0238">DNA-binding</keyword>
<dbReference type="GO" id="GO:0003677">
    <property type="term" value="F:DNA binding"/>
    <property type="evidence" value="ECO:0007669"/>
    <property type="project" value="UniProtKB-KW"/>
</dbReference>
<dbReference type="GO" id="GO:0005634">
    <property type="term" value="C:nucleus"/>
    <property type="evidence" value="ECO:0007669"/>
    <property type="project" value="UniProtKB-SubCell"/>
</dbReference>
<reference evidence="10" key="1">
    <citation type="submission" date="2020-05" db="EMBL/GenBank/DDBJ databases">
        <title>Phylogenomic resolution of chytrid fungi.</title>
        <authorList>
            <person name="Stajich J.E."/>
            <person name="Amses K."/>
            <person name="Simmons R."/>
            <person name="Seto K."/>
            <person name="Myers J."/>
            <person name="Bonds A."/>
            <person name="Quandt C.A."/>
            <person name="Barry K."/>
            <person name="Liu P."/>
            <person name="Grigoriev I."/>
            <person name="Longcore J.E."/>
            <person name="James T.Y."/>
        </authorList>
    </citation>
    <scope>NUCLEOTIDE SEQUENCE</scope>
    <source>
        <strain evidence="10">JEL0476</strain>
    </source>
</reference>
<dbReference type="CDD" id="cd00067">
    <property type="entry name" value="GAL4"/>
    <property type="match status" value="2"/>
</dbReference>
<comment type="caution">
    <text evidence="10">The sequence shown here is derived from an EMBL/GenBank/DDBJ whole genome shotgun (WGS) entry which is preliminary data.</text>
</comment>
<sequence length="299" mass="33345">MKATNPTSQSKTLKRGSISSKACQRCRLKKIKCDSVSELKNCSRCLKDSVNCVYSTEKRKRGPAVKNPIISNTKTNVVSVDDLNSLNKGTSIKQEEGNKKSFNTNLNGQPTHFNLPSFSSLFSTSDPQSAKSDPSAKDDILFNDTNSLLNNNNQSPRQTNLQLDRTKLHSIQEYYYSNASEVSNGKENDGSNYSYLSVFKESSPVSSTTSLPPSPTPIPKHISNTHYVFNLKTKITNFTDCIDESKPNIVSKVSTTTFRKACQNCRIKKRKCDGKIGVSCSRCLNESNECIYFQSTRKR</sequence>